<dbReference type="Proteomes" id="UP000226106">
    <property type="component" value="Unassembled WGS sequence"/>
</dbReference>
<name>A0A9X7FTX2_BACTU</name>
<proteinExistence type="predicted"/>
<reference evidence="1 2" key="1">
    <citation type="submission" date="2017-09" db="EMBL/GenBank/DDBJ databases">
        <title>Large-scale bioinformatics analysis of Bacillus genomes uncovers conserved roles of natural products in bacterial physiology.</title>
        <authorList>
            <consortium name="Agbiome Team Llc"/>
            <person name="Bleich R.M."/>
            <person name="Grubbs K.J."/>
            <person name="Santa Maria K.C."/>
            <person name="Allen S.E."/>
            <person name="Farag S."/>
            <person name="Shank E.A."/>
            <person name="Bowers A."/>
        </authorList>
    </citation>
    <scope>NUCLEOTIDE SEQUENCE [LARGE SCALE GENOMIC DNA]</scope>
    <source>
        <strain evidence="1 2">AFS065400</strain>
    </source>
</reference>
<dbReference type="AlphaFoldDB" id="A0A9X7FTX2"/>
<accession>A0A9X7FTX2</accession>
<dbReference type="RefSeq" id="WP_098640968.1">
    <property type="nucleotide sequence ID" value="NZ_NVCO01000085.1"/>
</dbReference>
<dbReference type="EMBL" id="NVCO01000085">
    <property type="protein sequence ID" value="PFT39271.1"/>
    <property type="molecule type" value="Genomic_DNA"/>
</dbReference>
<organism evidence="1 2">
    <name type="scientific">Bacillus thuringiensis</name>
    <dbReference type="NCBI Taxonomy" id="1428"/>
    <lineage>
        <taxon>Bacteria</taxon>
        <taxon>Bacillati</taxon>
        <taxon>Bacillota</taxon>
        <taxon>Bacilli</taxon>
        <taxon>Bacillales</taxon>
        <taxon>Bacillaceae</taxon>
        <taxon>Bacillus</taxon>
        <taxon>Bacillus cereus group</taxon>
    </lineage>
</organism>
<evidence type="ECO:0000313" key="2">
    <source>
        <dbReference type="Proteomes" id="UP000226106"/>
    </source>
</evidence>
<comment type="caution">
    <text evidence="1">The sequence shown here is derived from an EMBL/GenBank/DDBJ whole genome shotgun (WGS) entry which is preliminary data.</text>
</comment>
<evidence type="ECO:0000313" key="1">
    <source>
        <dbReference type="EMBL" id="PFT39271.1"/>
    </source>
</evidence>
<protein>
    <submittedName>
        <fullName evidence="1">Uncharacterized protein</fullName>
    </submittedName>
</protein>
<sequence length="443" mass="51579">MKYSLINQWNALDEKDEIFKELDDLVGWKKTPPFYRPGRTGWLKLDKPINISKEGIFTTIKSLKLKGIGYCNDNLEITQPTQKYFNRIFPHLGFTKEGKFCMVESDQAPLGGLEFGRAEMEYYIAKKLSESGCPSVIPMRLYKYDRKFTGSNGESNLAVVITGLPVETPFRADCAYRYNNNLSFDNPMNNHWPFSNPQSDEERKHVESLSKLLKFQGNENVSLDLISYFYEKYGQTLRKFHAAGFYRYSGSLDNYDYCPETDQVYLIDLDSSRILDECSDIEKPLQVIRDLASAFFNLSASLMHPWHIKKFPLSDVIRSAPFRSILKGYYHDVSEELINGVAEVFSEYYNPLHEKVFLHAQDIIEEEDREKQIAKWKPLWMDRKEVYSLLMVSIWFLHEKSSMNKLYPNQLNWMELIEDISVFASPEIASKIKNNLDKLVVCS</sequence>
<gene>
    <name evidence="1" type="ORF">COK72_24085</name>
</gene>